<evidence type="ECO:0000256" key="13">
    <source>
        <dbReference type="ARBA" id="ARBA00023235"/>
    </source>
</evidence>
<evidence type="ECO:0000256" key="3">
    <source>
        <dbReference type="ARBA" id="ARBA00005897"/>
    </source>
</evidence>
<sequence>MPPRKTAIVSVSIIFLLFVGGNLANKKKNEEVQKKCDTCRELAKSFKEGMERTARYNFAGGDTDWEEKKLGKYSTSETRLIEIVEQVCSKDKYECNTMLEHNEETLETWWTEHQTDHPDLVQWFCIDTLTICCPDNTYGPDCQECPGGIERPCKGNGKCSGGGTRAGTGKCKCNGGYKGELCDVCKNGFFTEMSNETHTVCTACDDSCAATCTKGGPTGCKKCKGGYNMVEEKGCQDIDECNQEKPPCQSSEFCQNSPGSYKCVECNMACDQCIGEGPDSCVKCKTGFQMIDTTCKDIDECETDETCKKEHMFCKNVPGSFLCECEEGYLQSADGCVPKSILEGKDILPDPSLSLKDGDAPPAAETDQEADSTTTKGGEADNISDESLRRETGENKSNTEEQNDSVDTNSLRAEEMESMEQHHEEL</sequence>
<dbReference type="OMA" id="TGHFLIM"/>
<dbReference type="InterPro" id="IPR049883">
    <property type="entry name" value="NOTCH1_EGF-like"/>
</dbReference>
<keyword evidence="8" id="KW-0677">Repeat</keyword>
<comment type="similarity">
    <text evidence="3">Belongs to the CRELD family.</text>
</comment>
<dbReference type="InterPro" id="IPR000152">
    <property type="entry name" value="EGF-type_Asp/Asn_hydroxyl_site"/>
</dbReference>
<dbReference type="InterPro" id="IPR021852">
    <property type="entry name" value="DUF3456"/>
</dbReference>
<feature type="disulfide bond" evidence="17">
    <location>
        <begin position="173"/>
        <end position="182"/>
    </location>
</feature>
<evidence type="ECO:0000259" key="20">
    <source>
        <dbReference type="PROSITE" id="PS50026"/>
    </source>
</evidence>
<evidence type="ECO:0000256" key="8">
    <source>
        <dbReference type="ARBA" id="ARBA00022737"/>
    </source>
</evidence>
<dbReference type="PROSITE" id="PS50026">
    <property type="entry name" value="EGF_3"/>
    <property type="match status" value="2"/>
</dbReference>
<evidence type="ECO:0000256" key="10">
    <source>
        <dbReference type="ARBA" id="ARBA00022989"/>
    </source>
</evidence>
<dbReference type="SMART" id="SM00261">
    <property type="entry name" value="FU"/>
    <property type="match status" value="2"/>
</dbReference>
<feature type="region of interest" description="Disordered" evidence="18">
    <location>
        <begin position="348"/>
        <end position="426"/>
    </location>
</feature>
<keyword evidence="6" id="KW-0812">Transmembrane</keyword>
<evidence type="ECO:0000256" key="17">
    <source>
        <dbReference type="PROSITE-ProRule" id="PRU00076"/>
    </source>
</evidence>
<evidence type="ECO:0000256" key="11">
    <source>
        <dbReference type="ARBA" id="ARBA00023136"/>
    </source>
</evidence>
<dbReference type="GeneID" id="119737144"/>
<dbReference type="CDD" id="cd00054">
    <property type="entry name" value="EGF_CA"/>
    <property type="match status" value="1"/>
</dbReference>
<dbReference type="InterPro" id="IPR050751">
    <property type="entry name" value="ECM_structural_protein"/>
</dbReference>
<organism evidence="21 22">
    <name type="scientific">Patiria miniata</name>
    <name type="common">Bat star</name>
    <name type="synonym">Asterina miniata</name>
    <dbReference type="NCBI Taxonomy" id="46514"/>
    <lineage>
        <taxon>Eukaryota</taxon>
        <taxon>Metazoa</taxon>
        <taxon>Echinodermata</taxon>
        <taxon>Eleutherozoa</taxon>
        <taxon>Asterozoa</taxon>
        <taxon>Asteroidea</taxon>
        <taxon>Valvatacea</taxon>
        <taxon>Valvatida</taxon>
        <taxon>Asterinidae</taxon>
        <taxon>Patiria</taxon>
    </lineage>
</organism>
<dbReference type="PROSITE" id="PS00010">
    <property type="entry name" value="ASX_HYDROXYL"/>
    <property type="match status" value="1"/>
</dbReference>
<keyword evidence="7 19" id="KW-0732">Signal</keyword>
<proteinExistence type="inferred from homology"/>
<evidence type="ECO:0000256" key="19">
    <source>
        <dbReference type="SAM" id="SignalP"/>
    </source>
</evidence>
<evidence type="ECO:0000256" key="18">
    <source>
        <dbReference type="SAM" id="MobiDB-lite"/>
    </source>
</evidence>
<dbReference type="GO" id="GO:0016020">
    <property type="term" value="C:membrane"/>
    <property type="evidence" value="ECO:0007669"/>
    <property type="project" value="UniProtKB-SubCell"/>
</dbReference>
<evidence type="ECO:0000256" key="1">
    <source>
        <dbReference type="ARBA" id="ARBA00001182"/>
    </source>
</evidence>
<evidence type="ECO:0000256" key="4">
    <source>
        <dbReference type="ARBA" id="ARBA00012723"/>
    </source>
</evidence>
<reference evidence="21" key="1">
    <citation type="submission" date="2022-11" db="UniProtKB">
        <authorList>
            <consortium name="EnsemblMetazoa"/>
        </authorList>
    </citation>
    <scope>IDENTIFICATION</scope>
</reference>
<feature type="domain" description="EGF-like" evidence="20">
    <location>
        <begin position="297"/>
        <end position="337"/>
    </location>
</feature>
<comment type="subcellular location">
    <subcellularLocation>
        <location evidence="2">Membrane</location>
        <topology evidence="2">Multi-pass membrane protein</topology>
    </subcellularLocation>
</comment>
<dbReference type="SMART" id="SM00179">
    <property type="entry name" value="EGF_CA"/>
    <property type="match status" value="2"/>
</dbReference>
<evidence type="ECO:0000256" key="5">
    <source>
        <dbReference type="ARBA" id="ARBA00022536"/>
    </source>
</evidence>
<keyword evidence="13" id="KW-0413">Isomerase</keyword>
<dbReference type="FunFam" id="2.10.25.10:FF:000038">
    <property type="entry name" value="Fibrillin 2"/>
    <property type="match status" value="1"/>
</dbReference>
<dbReference type="Pfam" id="PF07645">
    <property type="entry name" value="EGF_CA"/>
    <property type="match status" value="2"/>
</dbReference>
<evidence type="ECO:0000313" key="21">
    <source>
        <dbReference type="EnsemblMetazoa" id="XP_038067191.1"/>
    </source>
</evidence>
<keyword evidence="10" id="KW-1133">Transmembrane helix</keyword>
<evidence type="ECO:0000256" key="14">
    <source>
        <dbReference type="ARBA" id="ARBA00023284"/>
    </source>
</evidence>
<evidence type="ECO:0000256" key="9">
    <source>
        <dbReference type="ARBA" id="ARBA00022837"/>
    </source>
</evidence>
<dbReference type="Proteomes" id="UP000887568">
    <property type="component" value="Unplaced"/>
</dbReference>
<dbReference type="RefSeq" id="XP_038067191.1">
    <property type="nucleotide sequence ID" value="XM_038211263.1"/>
</dbReference>
<dbReference type="InterPro" id="IPR018097">
    <property type="entry name" value="EGF_Ca-bd_CS"/>
</dbReference>
<evidence type="ECO:0000256" key="7">
    <source>
        <dbReference type="ARBA" id="ARBA00022729"/>
    </source>
</evidence>
<protein>
    <recommendedName>
        <fullName evidence="4">protein disulfide-isomerase</fullName>
        <ecNumber evidence="4">5.3.4.1</ecNumber>
    </recommendedName>
    <alternativeName>
        <fullName evidence="16">Cysteine-rich with EGF-like domain protein 1</fullName>
    </alternativeName>
</protein>
<dbReference type="InterPro" id="IPR001881">
    <property type="entry name" value="EGF-like_Ca-bd_dom"/>
</dbReference>
<dbReference type="EC" id="5.3.4.1" evidence="4"/>
<feature type="compositionally biased region" description="Basic and acidic residues" evidence="18">
    <location>
        <begin position="386"/>
        <end position="399"/>
    </location>
</feature>
<comment type="catalytic activity">
    <reaction evidence="1">
        <text>Catalyzes the rearrangement of -S-S- bonds in proteins.</text>
        <dbReference type="EC" id="5.3.4.1"/>
    </reaction>
</comment>
<comment type="caution">
    <text evidence="17">Lacks conserved residue(s) required for the propagation of feature annotation.</text>
</comment>
<dbReference type="EnsemblMetazoa" id="XM_038211263.1">
    <property type="protein sequence ID" value="XP_038067191.1"/>
    <property type="gene ID" value="LOC119737144"/>
</dbReference>
<dbReference type="Pfam" id="PF11938">
    <property type="entry name" value="DUF3456"/>
    <property type="match status" value="1"/>
</dbReference>
<feature type="signal peptide" evidence="19">
    <location>
        <begin position="1"/>
        <end position="24"/>
    </location>
</feature>
<dbReference type="SUPFAM" id="SSF57184">
    <property type="entry name" value="Growth factor receptor domain"/>
    <property type="match status" value="1"/>
</dbReference>
<dbReference type="PROSITE" id="PS00022">
    <property type="entry name" value="EGF_1"/>
    <property type="match status" value="1"/>
</dbReference>
<dbReference type="InterPro" id="IPR006212">
    <property type="entry name" value="Furin_repeat"/>
</dbReference>
<dbReference type="AlphaFoldDB" id="A0A914AV79"/>
<dbReference type="PANTHER" id="PTHR24034:SF148">
    <property type="entry name" value="RE58433P"/>
    <property type="match status" value="1"/>
</dbReference>
<dbReference type="InterPro" id="IPR009030">
    <property type="entry name" value="Growth_fac_rcpt_cys_sf"/>
</dbReference>
<keyword evidence="14" id="KW-0676">Redox-active center</keyword>
<dbReference type="PROSITE" id="PS01248">
    <property type="entry name" value="EGF_LAM_1"/>
    <property type="match status" value="1"/>
</dbReference>
<keyword evidence="9" id="KW-0106">Calcium</keyword>
<feature type="chain" id="PRO_5037138909" description="protein disulfide-isomerase" evidence="19">
    <location>
        <begin position="25"/>
        <end position="426"/>
    </location>
</feature>
<keyword evidence="5 17" id="KW-0245">EGF-like domain</keyword>
<dbReference type="SMART" id="SM00181">
    <property type="entry name" value="EGF"/>
    <property type="match status" value="3"/>
</dbReference>
<evidence type="ECO:0000256" key="12">
    <source>
        <dbReference type="ARBA" id="ARBA00023157"/>
    </source>
</evidence>
<dbReference type="PROSITE" id="PS01187">
    <property type="entry name" value="EGF_CA"/>
    <property type="match status" value="2"/>
</dbReference>
<keyword evidence="11" id="KW-0472">Membrane</keyword>
<evidence type="ECO:0000256" key="2">
    <source>
        <dbReference type="ARBA" id="ARBA00004141"/>
    </source>
</evidence>
<dbReference type="GO" id="GO:0003756">
    <property type="term" value="F:protein disulfide isomerase activity"/>
    <property type="evidence" value="ECO:0007669"/>
    <property type="project" value="UniProtKB-EC"/>
</dbReference>
<evidence type="ECO:0000256" key="6">
    <source>
        <dbReference type="ARBA" id="ARBA00022692"/>
    </source>
</evidence>
<dbReference type="OrthoDB" id="19903at2759"/>
<feature type="compositionally biased region" description="Basic and acidic residues" evidence="18">
    <location>
        <begin position="412"/>
        <end position="426"/>
    </location>
</feature>
<name>A0A914AV79_PATMI</name>
<keyword evidence="12 17" id="KW-1015">Disulfide bond</keyword>
<feature type="domain" description="EGF-like" evidence="20">
    <location>
        <begin position="141"/>
        <end position="183"/>
    </location>
</feature>
<keyword evidence="22" id="KW-1185">Reference proteome</keyword>
<dbReference type="PANTHER" id="PTHR24034">
    <property type="entry name" value="EGF-LIKE DOMAIN-CONTAINING PROTEIN"/>
    <property type="match status" value="1"/>
</dbReference>
<evidence type="ECO:0000313" key="22">
    <source>
        <dbReference type="Proteomes" id="UP000887568"/>
    </source>
</evidence>
<accession>A0A914AV79</accession>
<dbReference type="GO" id="GO:0005509">
    <property type="term" value="F:calcium ion binding"/>
    <property type="evidence" value="ECO:0007669"/>
    <property type="project" value="InterPro"/>
</dbReference>
<evidence type="ECO:0000256" key="16">
    <source>
        <dbReference type="ARBA" id="ARBA00049822"/>
    </source>
</evidence>
<dbReference type="InterPro" id="IPR002049">
    <property type="entry name" value="LE_dom"/>
</dbReference>
<dbReference type="Gene3D" id="2.10.25.10">
    <property type="entry name" value="Laminin"/>
    <property type="match status" value="2"/>
</dbReference>
<comment type="function">
    <text evidence="15">Protein disulfide isomerase. Promotes the localization of acetylcholine receptors (AChRs) to the plasma membrane.</text>
</comment>
<evidence type="ECO:0000256" key="15">
    <source>
        <dbReference type="ARBA" id="ARBA00049626"/>
    </source>
</evidence>
<dbReference type="InterPro" id="IPR000742">
    <property type="entry name" value="EGF"/>
</dbReference>
<dbReference type="PROSITE" id="PS01186">
    <property type="entry name" value="EGF_2"/>
    <property type="match status" value="1"/>
</dbReference>